<feature type="coiled-coil region" evidence="1">
    <location>
        <begin position="516"/>
        <end position="543"/>
    </location>
</feature>
<feature type="domain" description="CCDC22 coiled-coil" evidence="3">
    <location>
        <begin position="267"/>
        <end position="517"/>
    </location>
</feature>
<comment type="caution">
    <text evidence="4">The sequence shown here is derived from an EMBL/GenBank/DDBJ whole genome shotgun (WGS) entry which is preliminary data.</text>
</comment>
<organism evidence="4 5">
    <name type="scientific">Coptis chinensis</name>
    <dbReference type="NCBI Taxonomy" id="261450"/>
    <lineage>
        <taxon>Eukaryota</taxon>
        <taxon>Viridiplantae</taxon>
        <taxon>Streptophyta</taxon>
        <taxon>Embryophyta</taxon>
        <taxon>Tracheophyta</taxon>
        <taxon>Spermatophyta</taxon>
        <taxon>Magnoliopsida</taxon>
        <taxon>Ranunculales</taxon>
        <taxon>Ranunculaceae</taxon>
        <taxon>Coptidoideae</taxon>
        <taxon>Coptis</taxon>
    </lineage>
</organism>
<dbReference type="PANTHER" id="PTHR15668">
    <property type="entry name" value="JM1 PROTEIN"/>
    <property type="match status" value="1"/>
</dbReference>
<gene>
    <name evidence="4" type="ORF">IFM89_006162</name>
</gene>
<dbReference type="EMBL" id="JADFTS010000009">
    <property type="protein sequence ID" value="KAF9587908.1"/>
    <property type="molecule type" value="Genomic_DNA"/>
</dbReference>
<name>A0A835GZB2_9MAGN</name>
<accession>A0A835GZB2</accession>
<evidence type="ECO:0000256" key="1">
    <source>
        <dbReference type="SAM" id="Coils"/>
    </source>
</evidence>
<keyword evidence="5" id="KW-1185">Reference proteome</keyword>
<feature type="compositionally biased region" description="Basic and acidic residues" evidence="2">
    <location>
        <begin position="65"/>
        <end position="85"/>
    </location>
</feature>
<proteinExistence type="predicted"/>
<feature type="region of interest" description="Disordered" evidence="2">
    <location>
        <begin position="65"/>
        <end position="99"/>
    </location>
</feature>
<feature type="compositionally biased region" description="Basic and acidic residues" evidence="2">
    <location>
        <begin position="15"/>
        <end position="25"/>
    </location>
</feature>
<dbReference type="OrthoDB" id="10266736at2759"/>
<dbReference type="PANTHER" id="PTHR15668:SF4">
    <property type="entry name" value="COILED-COIL DOMAIN-CONTAINING PROTEIN 22"/>
    <property type="match status" value="1"/>
</dbReference>
<sequence>METTGVSDRECALKHPLSDWSEKAESSASSSLKKLTELPKSETVVEEVSIILLPEGQILNEHNAMHESRSESLESTKEEKTRTVKDVGSGEEESEDTRTHAFGSKEAMSLTRDSYVTTLNEKLVFLQAQSSKKLPPFSPWHVGRAEAEVASSSLGLTYVPKIAPLQELSFLSSVSVSIWIVFYEGKVLKYVLGLKPQGVPYAFWGFFTWRRKNSQIFYIYTVRLQPQWCELCALRLGVSLPEAESLKDLMHFLKHWICPPIGFRLIQMSKEIKDLRSQGEMLKQELAGSALESHHLEIEHGLLKATMEMAINDQHPADFHIRELNKQLKPGSLNVLEQELDWHAFRKPPLGEKERSTKELHHLLNPEMQSNLQTLNEVELETEAIILEIRKREEEHSKLFGELEKQPRAATRKSYIQRVTEITKNSRKQDAGIEQILKDTRDLRLESNSIQERLHRTYVLADETMSRDVKKDLVRQQVYRLLTTIHESFGQIFEKISITDRIRREVVEQEAKLAAVSTSSLNIEKLQADLDKIRKENKLLEAAP</sequence>
<dbReference type="Pfam" id="PF05667">
    <property type="entry name" value="CCDC22_CC"/>
    <property type="match status" value="1"/>
</dbReference>
<dbReference type="GO" id="GO:0097602">
    <property type="term" value="F:cullin family protein binding"/>
    <property type="evidence" value="ECO:0007669"/>
    <property type="project" value="TreeGrafter"/>
</dbReference>
<dbReference type="AlphaFoldDB" id="A0A835GZB2"/>
<evidence type="ECO:0000256" key="2">
    <source>
        <dbReference type="SAM" id="MobiDB-lite"/>
    </source>
</evidence>
<dbReference type="GO" id="GO:2000060">
    <property type="term" value="P:positive regulation of ubiquitin-dependent protein catabolic process"/>
    <property type="evidence" value="ECO:0007669"/>
    <property type="project" value="TreeGrafter"/>
</dbReference>
<feature type="region of interest" description="Disordered" evidence="2">
    <location>
        <begin position="15"/>
        <end position="38"/>
    </location>
</feature>
<protein>
    <recommendedName>
        <fullName evidence="3">CCDC22 coiled-coil domain-containing protein</fullName>
    </recommendedName>
</protein>
<evidence type="ECO:0000313" key="5">
    <source>
        <dbReference type="Proteomes" id="UP000631114"/>
    </source>
</evidence>
<evidence type="ECO:0000259" key="3">
    <source>
        <dbReference type="Pfam" id="PF05667"/>
    </source>
</evidence>
<reference evidence="4 5" key="1">
    <citation type="submission" date="2020-10" db="EMBL/GenBank/DDBJ databases">
        <title>The Coptis chinensis genome and diversification of protoberbering-type alkaloids.</title>
        <authorList>
            <person name="Wang B."/>
            <person name="Shu S."/>
            <person name="Song C."/>
            <person name="Liu Y."/>
        </authorList>
    </citation>
    <scope>NUCLEOTIDE SEQUENCE [LARGE SCALE GENOMIC DNA]</scope>
    <source>
        <strain evidence="4">HL-2020</strain>
        <tissue evidence="4">Leaf</tissue>
    </source>
</reference>
<evidence type="ECO:0000313" key="4">
    <source>
        <dbReference type="EMBL" id="KAF9587908.1"/>
    </source>
</evidence>
<dbReference type="InterPro" id="IPR008530">
    <property type="entry name" value="CCDC22"/>
</dbReference>
<dbReference type="Proteomes" id="UP000631114">
    <property type="component" value="Unassembled WGS sequence"/>
</dbReference>
<dbReference type="InterPro" id="IPR048348">
    <property type="entry name" value="CCDC22_CC"/>
</dbReference>
<keyword evidence="1" id="KW-0175">Coiled coil</keyword>